<dbReference type="GeneID" id="93657218"/>
<dbReference type="InterPro" id="IPR051200">
    <property type="entry name" value="Host-pathogen_enzymatic-act"/>
</dbReference>
<dbReference type="InterPro" id="IPR015943">
    <property type="entry name" value="WD40/YVTN_repeat-like_dom_sf"/>
</dbReference>
<comment type="caution">
    <text evidence="2">The sequence shown here is derived from an EMBL/GenBank/DDBJ whole genome shotgun (WGS) entry which is preliminary data.</text>
</comment>
<organism evidence="2 3">
    <name type="scientific">Pseudomonas cichorii</name>
    <dbReference type="NCBI Taxonomy" id="36746"/>
    <lineage>
        <taxon>Bacteria</taxon>
        <taxon>Pseudomonadati</taxon>
        <taxon>Pseudomonadota</taxon>
        <taxon>Gammaproteobacteria</taxon>
        <taxon>Pseudomonadales</taxon>
        <taxon>Pseudomonadaceae</taxon>
        <taxon>Pseudomonas</taxon>
    </lineage>
</organism>
<dbReference type="PANTHER" id="PTHR47197:SF3">
    <property type="entry name" value="DIHYDRO-HEME D1 DEHYDROGENASE"/>
    <property type="match status" value="1"/>
</dbReference>
<proteinExistence type="predicted"/>
<protein>
    <submittedName>
        <fullName evidence="2">Uncharacterized protein</fullName>
    </submittedName>
</protein>
<dbReference type="PANTHER" id="PTHR47197">
    <property type="entry name" value="PROTEIN NIRF"/>
    <property type="match status" value="1"/>
</dbReference>
<gene>
    <name evidence="2" type="ORF">ALP84_04073</name>
    <name evidence="1" type="ORF">PSCICP_23250</name>
</gene>
<dbReference type="EMBL" id="BLWA01000005">
    <property type="protein sequence ID" value="GFM92353.1"/>
    <property type="molecule type" value="Genomic_DNA"/>
</dbReference>
<keyword evidence="4" id="KW-1185">Reference proteome</keyword>
<dbReference type="RefSeq" id="WP_074568908.1">
    <property type="nucleotide sequence ID" value="NZ_BLWA01000005.1"/>
</dbReference>
<dbReference type="SUPFAM" id="SSF82171">
    <property type="entry name" value="DPP6 N-terminal domain-like"/>
    <property type="match status" value="1"/>
</dbReference>
<evidence type="ECO:0000313" key="2">
    <source>
        <dbReference type="EMBL" id="RMR51786.1"/>
    </source>
</evidence>
<dbReference type="Proteomes" id="UP000278332">
    <property type="component" value="Unassembled WGS sequence"/>
</dbReference>
<evidence type="ECO:0000313" key="4">
    <source>
        <dbReference type="Proteomes" id="UP000614982"/>
    </source>
</evidence>
<dbReference type="AlphaFoldDB" id="A0A3M4VIX0"/>
<dbReference type="Gene3D" id="2.130.10.10">
    <property type="entry name" value="YVTN repeat-like/Quinoprotein amine dehydrogenase"/>
    <property type="match status" value="2"/>
</dbReference>
<evidence type="ECO:0000313" key="3">
    <source>
        <dbReference type="Proteomes" id="UP000278332"/>
    </source>
</evidence>
<name>A0A3M4VIX0_PSECI</name>
<reference evidence="2 3" key="1">
    <citation type="submission" date="2018-08" db="EMBL/GenBank/DDBJ databases">
        <title>Recombination of ecologically and evolutionarily significant loci maintains genetic cohesion in the Pseudomonas syringae species complex.</title>
        <authorList>
            <person name="Dillon M."/>
            <person name="Thakur S."/>
            <person name="Almeida R.N.D."/>
            <person name="Weir B.S."/>
            <person name="Guttman D.S."/>
        </authorList>
    </citation>
    <scope>NUCLEOTIDE SEQUENCE [LARGE SCALE GENOMIC DNA]</scope>
    <source>
        <strain evidence="2 3">ICMP 6917</strain>
    </source>
</reference>
<dbReference type="Proteomes" id="UP000614982">
    <property type="component" value="Unassembled WGS sequence"/>
</dbReference>
<accession>A0A3M4VIX0</accession>
<sequence>MQRKIFTGTAFLSQKKEFPSHVSSPHEARLLASIPLNFSPKEIDVSPDDTLLFVSHDDGTGVSFIDIESREVVSSIKRGCVGDVAVSPDGRRLYVTGQNECSVIDVQRNALVAILDSEGVDKIAASPDGSFICLSFRYAPGGLIRMVDAIDYNAESDFDLGKMSNAVLVMAISPDGHYIYASELADDPDSVVAMIDTRDYSQVDIPGFRNPCSMAVSADGSQLYVGGFDEMFVTDTATQKILYTLEFGSRGYPVNIIGGTPDDRYVYAIHSCNFDLYRIDTVERTATRIDFFHSVGGAVLNRKGDRLYTTHPDRKWISIYAL</sequence>
<dbReference type="EMBL" id="RBRY01000154">
    <property type="protein sequence ID" value="RMR51786.1"/>
    <property type="molecule type" value="Genomic_DNA"/>
</dbReference>
<reference evidence="1 4" key="2">
    <citation type="submission" date="2020-05" db="EMBL/GenBank/DDBJ databases">
        <title>Genetic diversity of Pseudomonas cichorii.</title>
        <authorList>
            <person name="Tani S."/>
            <person name="Yagi H."/>
            <person name="Hashimoto S."/>
            <person name="Iiyama K."/>
            <person name="Furuya N."/>
        </authorList>
    </citation>
    <scope>NUCLEOTIDE SEQUENCE [LARGE SCALE GENOMIC DNA]</scope>
    <source>
        <strain evidence="1 4">LMG 2162</strain>
    </source>
</reference>
<evidence type="ECO:0000313" key="1">
    <source>
        <dbReference type="EMBL" id="GFM92353.1"/>
    </source>
</evidence>